<dbReference type="PANTHER" id="PTHR35789:SF1">
    <property type="entry name" value="SPORE GERMINATION PROTEIN B3"/>
    <property type="match status" value="1"/>
</dbReference>
<dbReference type="KEGG" id="palb:EJC50_12940"/>
<keyword evidence="3" id="KW-0309">Germination</keyword>
<evidence type="ECO:0000256" key="1">
    <source>
        <dbReference type="ARBA" id="ARBA00004635"/>
    </source>
</evidence>
<dbReference type="InterPro" id="IPR057336">
    <property type="entry name" value="GerAC_N"/>
</dbReference>
<keyword evidence="5" id="KW-0472">Membrane</keyword>
<keyword evidence="12" id="KW-1185">Reference proteome</keyword>
<feature type="region of interest" description="Disordered" evidence="8">
    <location>
        <begin position="252"/>
        <end position="273"/>
    </location>
</feature>
<evidence type="ECO:0000256" key="3">
    <source>
        <dbReference type="ARBA" id="ARBA00022544"/>
    </source>
</evidence>
<sequence length="404" mass="44472">MDDGQEGRKTGMKRTALLSLLIAATVLLSGCNYHNELKNLQLIYATALDLNEKNEIVTTVTIQSPGSKERTAPTHEVITASGPTMEEALYQKVGTQLAGPIGTSKNQVMLISDKLARTDLASLLDATFRSSSDPMLSMVAIVRGKASSLIDLERIGSATAGEYLRKLIISARYETSIPNVTLHKIFPIFYDPGRDSALPILKRVGNRAEIDGIALMNNRRFTGYSLNPDQSTLLLLLEGKLGGTCVITRNISNDGMGKNEGNSENDADSENEGKMNVENHSQYASINVVSMNRSKKVWLENSRKVHVRIRLQLEAALIEYGKNSMADKQTIDDLENRLSAMLTAEAKQATGMLKQANSDPLGIGRDLMAFHRGTWNKMDWNTVYPQTEFEPIIKVKIVSKGIKN</sequence>
<reference evidence="12" key="1">
    <citation type="submission" date="2018-12" db="EMBL/GenBank/DDBJ databases">
        <title>Genome sequence of Peanibacillus sp.</title>
        <authorList>
            <person name="Subramani G."/>
            <person name="Srinivasan S."/>
            <person name="Kim M.K."/>
        </authorList>
    </citation>
    <scope>NUCLEOTIDE SEQUENCE [LARGE SCALE GENOMIC DNA]</scope>
    <source>
        <strain evidence="12">18JY67-1</strain>
    </source>
</reference>
<evidence type="ECO:0000256" key="2">
    <source>
        <dbReference type="ARBA" id="ARBA00007886"/>
    </source>
</evidence>
<dbReference type="GO" id="GO:0016020">
    <property type="term" value="C:membrane"/>
    <property type="evidence" value="ECO:0007669"/>
    <property type="project" value="UniProtKB-SubCell"/>
</dbReference>
<dbReference type="OrthoDB" id="2370124at2"/>
<comment type="similarity">
    <text evidence="2">Belongs to the GerABKC lipoprotein family.</text>
</comment>
<evidence type="ECO:0000313" key="12">
    <source>
        <dbReference type="Proteomes" id="UP000272528"/>
    </source>
</evidence>
<dbReference type="InterPro" id="IPR008844">
    <property type="entry name" value="Spore_GerAC-like"/>
</dbReference>
<name>A0A3S9A423_9BACL</name>
<evidence type="ECO:0008006" key="13">
    <source>
        <dbReference type="Google" id="ProtNLM"/>
    </source>
</evidence>
<evidence type="ECO:0000259" key="9">
    <source>
        <dbReference type="Pfam" id="PF05504"/>
    </source>
</evidence>
<evidence type="ECO:0000256" key="4">
    <source>
        <dbReference type="ARBA" id="ARBA00022729"/>
    </source>
</evidence>
<dbReference type="Pfam" id="PF25198">
    <property type="entry name" value="Spore_GerAC_N"/>
    <property type="match status" value="1"/>
</dbReference>
<dbReference type="GO" id="GO:0009847">
    <property type="term" value="P:spore germination"/>
    <property type="evidence" value="ECO:0007669"/>
    <property type="project" value="InterPro"/>
</dbReference>
<dbReference type="AlphaFoldDB" id="A0A3S9A423"/>
<protein>
    <recommendedName>
        <fullName evidence="13">Ger(X)C family spore germination protein</fullName>
    </recommendedName>
</protein>
<dbReference type="Proteomes" id="UP000272528">
    <property type="component" value="Chromosome"/>
</dbReference>
<evidence type="ECO:0000259" key="10">
    <source>
        <dbReference type="Pfam" id="PF25198"/>
    </source>
</evidence>
<evidence type="ECO:0000256" key="6">
    <source>
        <dbReference type="ARBA" id="ARBA00023139"/>
    </source>
</evidence>
<evidence type="ECO:0000313" key="11">
    <source>
        <dbReference type="EMBL" id="AZN40460.1"/>
    </source>
</evidence>
<organism evidence="11 12">
    <name type="scientific">Paenibacillus albus</name>
    <dbReference type="NCBI Taxonomy" id="2495582"/>
    <lineage>
        <taxon>Bacteria</taxon>
        <taxon>Bacillati</taxon>
        <taxon>Bacillota</taxon>
        <taxon>Bacilli</taxon>
        <taxon>Bacillales</taxon>
        <taxon>Paenibacillaceae</taxon>
        <taxon>Paenibacillus</taxon>
    </lineage>
</organism>
<evidence type="ECO:0000256" key="5">
    <source>
        <dbReference type="ARBA" id="ARBA00023136"/>
    </source>
</evidence>
<keyword evidence="6" id="KW-0564">Palmitate</keyword>
<keyword evidence="4" id="KW-0732">Signal</keyword>
<feature type="domain" description="Spore germination GerAC-like C-terminal" evidence="9">
    <location>
        <begin position="211"/>
        <end position="401"/>
    </location>
</feature>
<dbReference type="EMBL" id="CP034437">
    <property type="protein sequence ID" value="AZN40460.1"/>
    <property type="molecule type" value="Genomic_DNA"/>
</dbReference>
<comment type="subcellular location">
    <subcellularLocation>
        <location evidence="1">Membrane</location>
        <topology evidence="1">Lipid-anchor</topology>
    </subcellularLocation>
</comment>
<gene>
    <name evidence="11" type="ORF">EJC50_12940</name>
</gene>
<dbReference type="Pfam" id="PF05504">
    <property type="entry name" value="Spore_GerAC"/>
    <property type="match status" value="1"/>
</dbReference>
<proteinExistence type="inferred from homology"/>
<dbReference type="InterPro" id="IPR038501">
    <property type="entry name" value="Spore_GerAC_C_sf"/>
</dbReference>
<keyword evidence="7" id="KW-0449">Lipoprotein</keyword>
<evidence type="ECO:0000256" key="8">
    <source>
        <dbReference type="SAM" id="MobiDB-lite"/>
    </source>
</evidence>
<dbReference type="Gene3D" id="3.30.300.210">
    <property type="entry name" value="Nutrient germinant receptor protein C, domain 3"/>
    <property type="match status" value="1"/>
</dbReference>
<dbReference type="PANTHER" id="PTHR35789">
    <property type="entry name" value="SPORE GERMINATION PROTEIN B3"/>
    <property type="match status" value="1"/>
</dbReference>
<feature type="domain" description="Spore germination protein N-terminal" evidence="10">
    <location>
        <begin position="35"/>
        <end position="202"/>
    </location>
</feature>
<accession>A0A3S9A423</accession>
<dbReference type="InterPro" id="IPR046953">
    <property type="entry name" value="Spore_GerAC-like_C"/>
</dbReference>
<evidence type="ECO:0000256" key="7">
    <source>
        <dbReference type="ARBA" id="ARBA00023288"/>
    </source>
</evidence>